<dbReference type="Pfam" id="PF09335">
    <property type="entry name" value="VTT_dom"/>
    <property type="match status" value="1"/>
</dbReference>
<keyword evidence="1" id="KW-1133">Transmembrane helix</keyword>
<feature type="transmembrane region" description="Helical" evidence="1">
    <location>
        <begin position="41"/>
        <end position="61"/>
    </location>
</feature>
<feature type="domain" description="VTT" evidence="2">
    <location>
        <begin position="27"/>
        <end position="140"/>
    </location>
</feature>
<sequence length="143" mass="15249">MSVLAACAGLFLAAFLAATLLPAQSEAVLAGLLLSTDTSPVLLVAVASAGNVTGSLVNYALGRGIERFRDRSWFPVPGRALAHAQHWYARGGRWVLLLSWLPVVGDPLTFVAGVMKEKWWVFLLLVSLGKTSRYAVLAWAVAG</sequence>
<evidence type="ECO:0000313" key="3">
    <source>
        <dbReference type="EMBL" id="MBC9208155.1"/>
    </source>
</evidence>
<evidence type="ECO:0000259" key="2">
    <source>
        <dbReference type="Pfam" id="PF09335"/>
    </source>
</evidence>
<accession>A0ABR7RNG0</accession>
<gene>
    <name evidence="3" type="ORF">IBL26_15025</name>
</gene>
<evidence type="ECO:0000256" key="1">
    <source>
        <dbReference type="SAM" id="Phobius"/>
    </source>
</evidence>
<dbReference type="InterPro" id="IPR032816">
    <property type="entry name" value="VTT_dom"/>
</dbReference>
<reference evidence="3 4" key="1">
    <citation type="journal article" date="2013" name="Int. J. Syst. Evol. Microbiol.">
        <title>Roseomonas aerophila sp. nov., isolated from air.</title>
        <authorList>
            <person name="Kim S.J."/>
            <person name="Weon H.Y."/>
            <person name="Ahn J.H."/>
            <person name="Hong S.B."/>
            <person name="Seok S.J."/>
            <person name="Whang K.S."/>
            <person name="Kwon S.W."/>
        </authorList>
    </citation>
    <scope>NUCLEOTIDE SEQUENCE [LARGE SCALE GENOMIC DNA]</scope>
    <source>
        <strain evidence="3 4">NBRC 108923</strain>
    </source>
</reference>
<dbReference type="Proteomes" id="UP000626026">
    <property type="component" value="Unassembled WGS sequence"/>
</dbReference>
<evidence type="ECO:0000313" key="4">
    <source>
        <dbReference type="Proteomes" id="UP000626026"/>
    </source>
</evidence>
<proteinExistence type="predicted"/>
<dbReference type="RefSeq" id="WP_187785311.1">
    <property type="nucleotide sequence ID" value="NZ_JACTVA010000027.1"/>
</dbReference>
<protein>
    <submittedName>
        <fullName evidence="3">DedA family protein</fullName>
    </submittedName>
</protein>
<keyword evidence="1" id="KW-0472">Membrane</keyword>
<dbReference type="PANTHER" id="PTHR42709:SF4">
    <property type="entry name" value="INNER MEMBRANE PROTEIN YQAA"/>
    <property type="match status" value="1"/>
</dbReference>
<comment type="caution">
    <text evidence="3">The sequence shown here is derived from an EMBL/GenBank/DDBJ whole genome shotgun (WGS) entry which is preliminary data.</text>
</comment>
<name>A0ABR7RNG0_9PROT</name>
<dbReference type="PANTHER" id="PTHR42709">
    <property type="entry name" value="ALKALINE PHOSPHATASE LIKE PROTEIN"/>
    <property type="match status" value="1"/>
</dbReference>
<dbReference type="InterPro" id="IPR051311">
    <property type="entry name" value="DedA_domain"/>
</dbReference>
<organism evidence="3 4">
    <name type="scientific">Teichococcus aerophilus</name>
    <dbReference type="NCBI Taxonomy" id="1224513"/>
    <lineage>
        <taxon>Bacteria</taxon>
        <taxon>Pseudomonadati</taxon>
        <taxon>Pseudomonadota</taxon>
        <taxon>Alphaproteobacteria</taxon>
        <taxon>Acetobacterales</taxon>
        <taxon>Roseomonadaceae</taxon>
        <taxon>Roseomonas</taxon>
    </lineage>
</organism>
<keyword evidence="4" id="KW-1185">Reference proteome</keyword>
<keyword evidence="1" id="KW-0812">Transmembrane</keyword>
<feature type="transmembrane region" description="Helical" evidence="1">
    <location>
        <begin position="119"/>
        <end position="142"/>
    </location>
</feature>
<dbReference type="EMBL" id="JACTVA010000027">
    <property type="protein sequence ID" value="MBC9208155.1"/>
    <property type="molecule type" value="Genomic_DNA"/>
</dbReference>